<name>G2Q7K9_THET4</name>
<dbReference type="AlphaFoldDB" id="G2Q7K9"/>
<proteinExistence type="predicted"/>
<evidence type="ECO:0008006" key="3">
    <source>
        <dbReference type="Google" id="ProtNLM"/>
    </source>
</evidence>
<dbReference type="OrthoDB" id="419616at2759"/>
<accession>G2Q7K9</accession>
<keyword evidence="2" id="KW-1185">Reference proteome</keyword>
<protein>
    <recommendedName>
        <fullName evidence="3">Major facilitator superfamily (MFS) profile domain-containing protein</fullName>
    </recommendedName>
</protein>
<reference evidence="1 2" key="1">
    <citation type="journal article" date="2011" name="Nat. Biotechnol.">
        <title>Comparative genomic analysis of the thermophilic biomass-degrading fungi Myceliophthora thermophila and Thielavia terrestris.</title>
        <authorList>
            <person name="Berka R.M."/>
            <person name="Grigoriev I.V."/>
            <person name="Otillar R."/>
            <person name="Salamov A."/>
            <person name="Grimwood J."/>
            <person name="Reid I."/>
            <person name="Ishmael N."/>
            <person name="John T."/>
            <person name="Darmond C."/>
            <person name="Moisan M.-C."/>
            <person name="Henrissat B."/>
            <person name="Coutinho P.M."/>
            <person name="Lombard V."/>
            <person name="Natvig D.O."/>
            <person name="Lindquist E."/>
            <person name="Schmutz J."/>
            <person name="Lucas S."/>
            <person name="Harris P."/>
            <person name="Powlowski J."/>
            <person name="Bellemare A."/>
            <person name="Taylor D."/>
            <person name="Butler G."/>
            <person name="de Vries R.P."/>
            <person name="Allijn I.E."/>
            <person name="van den Brink J."/>
            <person name="Ushinsky S."/>
            <person name="Storms R."/>
            <person name="Powell A.J."/>
            <person name="Paulsen I.T."/>
            <person name="Elbourne L.D.H."/>
            <person name="Baker S.E."/>
            <person name="Magnuson J."/>
            <person name="LaBoissiere S."/>
            <person name="Clutterbuck A.J."/>
            <person name="Martinez D."/>
            <person name="Wogulis M."/>
            <person name="de Leon A.L."/>
            <person name="Rey M.W."/>
            <person name="Tsang A."/>
        </authorList>
    </citation>
    <scope>NUCLEOTIDE SEQUENCE [LARGE SCALE GENOMIC DNA]</scope>
    <source>
        <strain evidence="2">ATCC 42464 / BCRC 31852 / DSM 1799</strain>
    </source>
</reference>
<organism evidence="1 2">
    <name type="scientific">Thermothelomyces thermophilus (strain ATCC 42464 / BCRC 31852 / DSM 1799)</name>
    <name type="common">Sporotrichum thermophile</name>
    <dbReference type="NCBI Taxonomy" id="573729"/>
    <lineage>
        <taxon>Eukaryota</taxon>
        <taxon>Fungi</taxon>
        <taxon>Dikarya</taxon>
        <taxon>Ascomycota</taxon>
        <taxon>Pezizomycotina</taxon>
        <taxon>Sordariomycetes</taxon>
        <taxon>Sordariomycetidae</taxon>
        <taxon>Sordariales</taxon>
        <taxon>Chaetomiaceae</taxon>
        <taxon>Thermothelomyces</taxon>
    </lineage>
</organism>
<gene>
    <name evidence="1" type="ORF">MYCTH_2125036</name>
</gene>
<dbReference type="SUPFAM" id="SSF103473">
    <property type="entry name" value="MFS general substrate transporter"/>
    <property type="match status" value="1"/>
</dbReference>
<sequence>MVSTIHNTFVHVLFMDSFPTDSKSPSKSLPRRQVLLLCFARMMEPIAFFSIFPFVAQMVQRNGRLPESDVGFYSGLIKSLFSAASAPAGSCAPAAPPTGSPLPATPSSTGCSGANPAFWPPRTLGTLNALALTVSSAVRAVAPGATSALYAMAVRSGLLDGQLIWFGLAPLSALMGVAAGGLPKERKPREADEVGKP</sequence>
<dbReference type="EMBL" id="CP003003">
    <property type="protein sequence ID" value="AEO56067.1"/>
    <property type="molecule type" value="Genomic_DNA"/>
</dbReference>
<dbReference type="InParanoid" id="G2Q7K9"/>
<dbReference type="RefSeq" id="XP_003661312.1">
    <property type="nucleotide sequence ID" value="XM_003661264.1"/>
</dbReference>
<evidence type="ECO:0000313" key="2">
    <source>
        <dbReference type="Proteomes" id="UP000007322"/>
    </source>
</evidence>
<dbReference type="HOGENOM" id="CLU_1385031_0_0_1"/>
<dbReference type="VEuPathDB" id="FungiDB:MYCTH_2125036"/>
<dbReference type="GeneID" id="11511991"/>
<dbReference type="InterPro" id="IPR036259">
    <property type="entry name" value="MFS_trans_sf"/>
</dbReference>
<dbReference type="KEGG" id="mtm:MYCTH_2125036"/>
<dbReference type="Proteomes" id="UP000007322">
    <property type="component" value="Chromosome 2"/>
</dbReference>
<evidence type="ECO:0000313" key="1">
    <source>
        <dbReference type="EMBL" id="AEO56067.1"/>
    </source>
</evidence>